<dbReference type="SUPFAM" id="SSF88713">
    <property type="entry name" value="Glycoside hydrolase/deacetylase"/>
    <property type="match status" value="1"/>
</dbReference>
<dbReference type="GO" id="GO:0016020">
    <property type="term" value="C:membrane"/>
    <property type="evidence" value="ECO:0007669"/>
    <property type="project" value="TreeGrafter"/>
</dbReference>
<comment type="caution">
    <text evidence="5">The sequence shown here is derived from an EMBL/GenBank/DDBJ whole genome shotgun (WGS) entry which is preliminary data.</text>
</comment>
<evidence type="ECO:0000313" key="5">
    <source>
        <dbReference type="EMBL" id="MRV72629.1"/>
    </source>
</evidence>
<keyword evidence="6" id="KW-1185">Reference proteome</keyword>
<feature type="signal peptide" evidence="3">
    <location>
        <begin position="1"/>
        <end position="43"/>
    </location>
</feature>
<keyword evidence="2" id="KW-0378">Hydrolase</keyword>
<sequence length="266" mass="28450">MICRPTGSSWMFSNDGGTLMKTWQKMLCLLAATGAALPLAATAACAPDALGTSRTMTLKREYARYGQVQYGALPLQKGEVVLTFDDGPEPATLDRVLQALASQCARATFFMTGANLAKHPELGRRVAAAGHSTALHSFAHPVLKSMTPATQLADLDQGVQAYMAVFGTAPAAYRFPFLEETPAILAALEERKITVASIDLGIDDYQPNDQSTGALVGRLAQRLKANGGGIILMHDANGPTADALPLLLKTIRDNGYKVVHLQWEDH</sequence>
<dbReference type="EMBL" id="WKJJ01000007">
    <property type="protein sequence ID" value="MRV72629.1"/>
    <property type="molecule type" value="Genomic_DNA"/>
</dbReference>
<keyword evidence="3" id="KW-0732">Signal</keyword>
<dbReference type="CDD" id="cd10917">
    <property type="entry name" value="CE4_NodB_like_6s_7s"/>
    <property type="match status" value="1"/>
</dbReference>
<accession>A0A7X2LU91</accession>
<dbReference type="InterPro" id="IPR011330">
    <property type="entry name" value="Glyco_hydro/deAcase_b/a-brl"/>
</dbReference>
<dbReference type="PANTHER" id="PTHR10587:SF133">
    <property type="entry name" value="CHITIN DEACETYLASE 1-RELATED"/>
    <property type="match status" value="1"/>
</dbReference>
<evidence type="ECO:0000256" key="2">
    <source>
        <dbReference type="ARBA" id="ARBA00022801"/>
    </source>
</evidence>
<dbReference type="PANTHER" id="PTHR10587">
    <property type="entry name" value="GLYCOSYL TRANSFERASE-RELATED"/>
    <property type="match status" value="1"/>
</dbReference>
<evidence type="ECO:0000256" key="3">
    <source>
        <dbReference type="SAM" id="SignalP"/>
    </source>
</evidence>
<dbReference type="GO" id="GO:0046872">
    <property type="term" value="F:metal ion binding"/>
    <property type="evidence" value="ECO:0007669"/>
    <property type="project" value="UniProtKB-KW"/>
</dbReference>
<dbReference type="Proteomes" id="UP000446768">
    <property type="component" value="Unassembled WGS sequence"/>
</dbReference>
<protein>
    <submittedName>
        <fullName evidence="5">Polysaccharide deacetylase family protein</fullName>
    </submittedName>
</protein>
<dbReference type="Pfam" id="PF01522">
    <property type="entry name" value="Polysacc_deac_1"/>
    <property type="match status" value="1"/>
</dbReference>
<gene>
    <name evidence="5" type="ORF">GJ700_13020</name>
</gene>
<dbReference type="GO" id="GO:0005975">
    <property type="term" value="P:carbohydrate metabolic process"/>
    <property type="evidence" value="ECO:0007669"/>
    <property type="project" value="InterPro"/>
</dbReference>
<feature type="chain" id="PRO_5030730310" evidence="3">
    <location>
        <begin position="44"/>
        <end position="266"/>
    </location>
</feature>
<organism evidence="5 6">
    <name type="scientific">Pseudoduganella rivuli</name>
    <dbReference type="NCBI Taxonomy" id="2666085"/>
    <lineage>
        <taxon>Bacteria</taxon>
        <taxon>Pseudomonadati</taxon>
        <taxon>Pseudomonadota</taxon>
        <taxon>Betaproteobacteria</taxon>
        <taxon>Burkholderiales</taxon>
        <taxon>Oxalobacteraceae</taxon>
        <taxon>Telluria group</taxon>
        <taxon>Pseudoduganella</taxon>
    </lineage>
</organism>
<dbReference type="InterPro" id="IPR050248">
    <property type="entry name" value="Polysacc_deacetylase_ArnD"/>
</dbReference>
<evidence type="ECO:0000313" key="6">
    <source>
        <dbReference type="Proteomes" id="UP000446768"/>
    </source>
</evidence>
<keyword evidence="1" id="KW-0479">Metal-binding</keyword>
<dbReference type="Gene3D" id="3.20.20.370">
    <property type="entry name" value="Glycoside hydrolase/deacetylase"/>
    <property type="match status" value="1"/>
</dbReference>
<dbReference type="InterPro" id="IPR002509">
    <property type="entry name" value="NODB_dom"/>
</dbReference>
<feature type="domain" description="NodB homology" evidence="4">
    <location>
        <begin position="78"/>
        <end position="259"/>
    </location>
</feature>
<dbReference type="AlphaFoldDB" id="A0A7X2LU91"/>
<evidence type="ECO:0000259" key="4">
    <source>
        <dbReference type="PROSITE" id="PS51677"/>
    </source>
</evidence>
<proteinExistence type="predicted"/>
<name>A0A7X2LU91_9BURK</name>
<dbReference type="PROSITE" id="PS51677">
    <property type="entry name" value="NODB"/>
    <property type="match status" value="1"/>
</dbReference>
<dbReference type="GO" id="GO:0016810">
    <property type="term" value="F:hydrolase activity, acting on carbon-nitrogen (but not peptide) bonds"/>
    <property type="evidence" value="ECO:0007669"/>
    <property type="project" value="InterPro"/>
</dbReference>
<evidence type="ECO:0000256" key="1">
    <source>
        <dbReference type="ARBA" id="ARBA00022723"/>
    </source>
</evidence>
<reference evidence="5 6" key="1">
    <citation type="submission" date="2019-11" db="EMBL/GenBank/DDBJ databases">
        <title>Novel species isolated from a subtropical stream in China.</title>
        <authorList>
            <person name="Lu H."/>
        </authorList>
    </citation>
    <scope>NUCLEOTIDE SEQUENCE [LARGE SCALE GENOMIC DNA]</scope>
    <source>
        <strain evidence="5 6">FT92W</strain>
    </source>
</reference>